<name>A0A1E3P895_WICAA</name>
<keyword evidence="2" id="KW-1185">Reference proteome</keyword>
<evidence type="ECO:0000313" key="2">
    <source>
        <dbReference type="Proteomes" id="UP000094112"/>
    </source>
</evidence>
<proteinExistence type="predicted"/>
<dbReference type="AlphaFoldDB" id="A0A1E3P895"/>
<dbReference type="EMBL" id="KV454208">
    <property type="protein sequence ID" value="ODQ61636.1"/>
    <property type="molecule type" value="Genomic_DNA"/>
</dbReference>
<dbReference type="RefSeq" id="XP_019040843.1">
    <property type="nucleotide sequence ID" value="XM_019184270.1"/>
</dbReference>
<evidence type="ECO:0000313" key="1">
    <source>
        <dbReference type="EMBL" id="ODQ61636.1"/>
    </source>
</evidence>
<organism evidence="1 2">
    <name type="scientific">Wickerhamomyces anomalus (strain ATCC 58044 / CBS 1984 / NCYC 433 / NRRL Y-366-8)</name>
    <name type="common">Yeast</name>
    <name type="synonym">Hansenula anomala</name>
    <dbReference type="NCBI Taxonomy" id="683960"/>
    <lineage>
        <taxon>Eukaryota</taxon>
        <taxon>Fungi</taxon>
        <taxon>Dikarya</taxon>
        <taxon>Ascomycota</taxon>
        <taxon>Saccharomycotina</taxon>
        <taxon>Saccharomycetes</taxon>
        <taxon>Phaffomycetales</taxon>
        <taxon>Wickerhamomycetaceae</taxon>
        <taxon>Wickerhamomyces</taxon>
    </lineage>
</organism>
<dbReference type="Proteomes" id="UP000094112">
    <property type="component" value="Unassembled WGS sequence"/>
</dbReference>
<accession>A0A1E3P895</accession>
<gene>
    <name evidence="1" type="ORF">WICANDRAFT_75842</name>
</gene>
<dbReference type="GeneID" id="30201516"/>
<reference evidence="1 2" key="1">
    <citation type="journal article" date="2016" name="Proc. Natl. Acad. Sci. U.S.A.">
        <title>Comparative genomics of biotechnologically important yeasts.</title>
        <authorList>
            <person name="Riley R."/>
            <person name="Haridas S."/>
            <person name="Wolfe K.H."/>
            <person name="Lopes M.R."/>
            <person name="Hittinger C.T."/>
            <person name="Goeker M."/>
            <person name="Salamov A.A."/>
            <person name="Wisecaver J.H."/>
            <person name="Long T.M."/>
            <person name="Calvey C.H."/>
            <person name="Aerts A.L."/>
            <person name="Barry K.W."/>
            <person name="Choi C."/>
            <person name="Clum A."/>
            <person name="Coughlan A.Y."/>
            <person name="Deshpande S."/>
            <person name="Douglass A.P."/>
            <person name="Hanson S.J."/>
            <person name="Klenk H.-P."/>
            <person name="LaButti K.M."/>
            <person name="Lapidus A."/>
            <person name="Lindquist E.A."/>
            <person name="Lipzen A.M."/>
            <person name="Meier-Kolthoff J.P."/>
            <person name="Ohm R.A."/>
            <person name="Otillar R.P."/>
            <person name="Pangilinan J.L."/>
            <person name="Peng Y."/>
            <person name="Rokas A."/>
            <person name="Rosa C.A."/>
            <person name="Scheuner C."/>
            <person name="Sibirny A.A."/>
            <person name="Slot J.C."/>
            <person name="Stielow J.B."/>
            <person name="Sun H."/>
            <person name="Kurtzman C.P."/>
            <person name="Blackwell M."/>
            <person name="Grigoriev I.V."/>
            <person name="Jeffries T.W."/>
        </authorList>
    </citation>
    <scope>NUCLEOTIDE SEQUENCE [LARGE SCALE GENOMIC DNA]</scope>
    <source>
        <strain evidence="2">ATCC 58044 / CBS 1984 / NCYC 433 / NRRL Y-366-8</strain>
    </source>
</reference>
<sequence>MFKKLFKRTSNNEFTVRMSEPKESYYLGDRNGLVFETQNIGELGLNLKEIMPRVIDDVDHREFNEIPMILSELIVTDYKGNSGTIILLKPADSDMVTELEYFGDCIRKDDESAFIDPNPSRSLFKKAPAIDNFRMRVTFINIPKSIKSIDLFEYLVKHPPLETKVVFVNVDITNYYDKGEKNEEQFVLNIIKSQKMDLKDQLKEFEKALAPDQILKYPKVFVKMIMTFHQNVELLPSYTETELPAYSSKE</sequence>
<protein>
    <submittedName>
        <fullName evidence="1">Uncharacterized protein</fullName>
    </submittedName>
</protein>